<feature type="domain" description="AP2/ERF" evidence="10">
    <location>
        <begin position="87"/>
        <end position="144"/>
    </location>
</feature>
<dbReference type="Proteomes" id="UP000594638">
    <property type="component" value="Unassembled WGS sequence"/>
</dbReference>
<dbReference type="PANTHER" id="PTHR31985">
    <property type="entry name" value="ETHYLENE-RESPONSIVE TRANSCRIPTION FACTOR ERF042-RELATED"/>
    <property type="match status" value="1"/>
</dbReference>
<keyword evidence="6" id="KW-0804">Transcription</keyword>
<dbReference type="SMART" id="SM00380">
    <property type="entry name" value="AP2"/>
    <property type="match status" value="1"/>
</dbReference>
<dbReference type="InterPro" id="IPR051032">
    <property type="entry name" value="AP2/ERF_TF_ERF_subfamily"/>
</dbReference>
<organism evidence="11 12">
    <name type="scientific">Olea europaea subsp. europaea</name>
    <dbReference type="NCBI Taxonomy" id="158383"/>
    <lineage>
        <taxon>Eukaryota</taxon>
        <taxon>Viridiplantae</taxon>
        <taxon>Streptophyta</taxon>
        <taxon>Embryophyta</taxon>
        <taxon>Tracheophyta</taxon>
        <taxon>Spermatophyta</taxon>
        <taxon>Magnoliopsida</taxon>
        <taxon>eudicotyledons</taxon>
        <taxon>Gunneridae</taxon>
        <taxon>Pentapetalae</taxon>
        <taxon>asterids</taxon>
        <taxon>lamiids</taxon>
        <taxon>Lamiales</taxon>
        <taxon>Oleaceae</taxon>
        <taxon>Oleeae</taxon>
        <taxon>Olea</taxon>
    </lineage>
</organism>
<evidence type="ECO:0000256" key="9">
    <source>
        <dbReference type="SAM" id="MobiDB-lite"/>
    </source>
</evidence>
<evidence type="ECO:0000256" key="1">
    <source>
        <dbReference type="ARBA" id="ARBA00004123"/>
    </source>
</evidence>
<dbReference type="Gene3D" id="3.30.730.10">
    <property type="entry name" value="AP2/ERF domain"/>
    <property type="match status" value="1"/>
</dbReference>
<dbReference type="SUPFAM" id="SSF54171">
    <property type="entry name" value="DNA-binding domain"/>
    <property type="match status" value="1"/>
</dbReference>
<keyword evidence="12" id="KW-1185">Reference proteome</keyword>
<evidence type="ECO:0000256" key="5">
    <source>
        <dbReference type="ARBA" id="ARBA00023159"/>
    </source>
</evidence>
<dbReference type="PROSITE" id="PS51032">
    <property type="entry name" value="AP2_ERF"/>
    <property type="match status" value="1"/>
</dbReference>
<evidence type="ECO:0000256" key="2">
    <source>
        <dbReference type="ARBA" id="ARBA00022821"/>
    </source>
</evidence>
<dbReference type="InterPro" id="IPR016177">
    <property type="entry name" value="DNA-bd_dom_sf"/>
</dbReference>
<accession>A0A8S0PK75</accession>
<feature type="region of interest" description="Disordered" evidence="9">
    <location>
        <begin position="188"/>
        <end position="207"/>
    </location>
</feature>
<dbReference type="AlphaFoldDB" id="A0A8S0PK75"/>
<evidence type="ECO:0000259" key="10">
    <source>
        <dbReference type="PROSITE" id="PS51032"/>
    </source>
</evidence>
<feature type="region of interest" description="Disordered" evidence="9">
    <location>
        <begin position="36"/>
        <end position="61"/>
    </location>
</feature>
<dbReference type="InterPro" id="IPR036955">
    <property type="entry name" value="AP2/ERF_dom_sf"/>
</dbReference>
<name>A0A8S0PK75_OLEEU</name>
<gene>
    <name evidence="11" type="ORF">OLEA9_A077511</name>
</gene>
<dbReference type="GO" id="GO:0003677">
    <property type="term" value="F:DNA binding"/>
    <property type="evidence" value="ECO:0007669"/>
    <property type="project" value="UniProtKB-KW"/>
</dbReference>
<evidence type="ECO:0000256" key="6">
    <source>
        <dbReference type="ARBA" id="ARBA00023163"/>
    </source>
</evidence>
<dbReference type="GO" id="GO:0006952">
    <property type="term" value="P:defense response"/>
    <property type="evidence" value="ECO:0007669"/>
    <property type="project" value="UniProtKB-KW"/>
</dbReference>
<keyword evidence="3" id="KW-0805">Transcription regulation</keyword>
<keyword evidence="2" id="KW-0611">Plant defense</keyword>
<dbReference type="Gramene" id="OE9A077511T1">
    <property type="protein sequence ID" value="OE9A077511C1"/>
    <property type="gene ID" value="OE9A077511"/>
</dbReference>
<dbReference type="FunFam" id="3.30.730.10:FF:000001">
    <property type="entry name" value="Ethylene-responsive transcription factor 2"/>
    <property type="match status" value="1"/>
</dbReference>
<dbReference type="GO" id="GO:0003700">
    <property type="term" value="F:DNA-binding transcription factor activity"/>
    <property type="evidence" value="ECO:0007669"/>
    <property type="project" value="InterPro"/>
</dbReference>
<dbReference type="Pfam" id="PF00847">
    <property type="entry name" value="AP2"/>
    <property type="match status" value="1"/>
</dbReference>
<dbReference type="InterPro" id="IPR001471">
    <property type="entry name" value="AP2/ERF_dom"/>
</dbReference>
<dbReference type="GO" id="GO:0005634">
    <property type="term" value="C:nucleus"/>
    <property type="evidence" value="ECO:0007669"/>
    <property type="project" value="UniProtKB-SubCell"/>
</dbReference>
<dbReference type="EMBL" id="CACTIH010000109">
    <property type="protein sequence ID" value="CAA2954247.1"/>
    <property type="molecule type" value="Genomic_DNA"/>
</dbReference>
<comment type="caution">
    <text evidence="11">The sequence shown here is derived from an EMBL/GenBank/DDBJ whole genome shotgun (WGS) entry which is preliminary data.</text>
</comment>
<evidence type="ECO:0000313" key="11">
    <source>
        <dbReference type="EMBL" id="CAA2954247.1"/>
    </source>
</evidence>
<comment type="subcellular location">
    <subcellularLocation>
        <location evidence="1">Nucleus</location>
    </subcellularLocation>
</comment>
<evidence type="ECO:0000256" key="7">
    <source>
        <dbReference type="ARBA" id="ARBA00023242"/>
    </source>
</evidence>
<evidence type="ECO:0000313" key="12">
    <source>
        <dbReference type="Proteomes" id="UP000594638"/>
    </source>
</evidence>
<proteinExistence type="inferred from homology"/>
<keyword evidence="7" id="KW-0539">Nucleus</keyword>
<evidence type="ECO:0000256" key="8">
    <source>
        <dbReference type="ARBA" id="ARBA00024343"/>
    </source>
</evidence>
<dbReference type="PANTHER" id="PTHR31985:SF130">
    <property type="entry name" value="ETHYLENE-RESPONSIVE TRANSCRIPTION FACTOR ERF034"/>
    <property type="match status" value="1"/>
</dbReference>
<feature type="compositionally biased region" description="Low complexity" evidence="9">
    <location>
        <begin position="36"/>
        <end position="53"/>
    </location>
</feature>
<sequence>MEERFNFESLVQDDVIANDTTTLSMFSSASFSTNSCSATGSTSSPSNFGSTSSYQSTKSLNDGEAHVNLKKGQGEKSGKAIDNKHPTYRGVRKRSWGKWVSEIRQPKKKSRIWLGTYPTPEMAARAHDVAALAIKGNSAYLNFPHLAHELPRPASTSPKDIQAAAAKAAAATVRGGGEAEARLSKAHLPNSHSSANLSHEHIQESDDDDTFCDLPDLSMDSAEHNDGYCTYYNFSSQLEGSDHIGFGSYGDPIYGSPTATSELIF</sequence>
<comment type="similarity">
    <text evidence="8">Belongs to the AP2/ERF transcription factor family. ERF subfamily.</text>
</comment>
<dbReference type="OrthoDB" id="1932364at2759"/>
<reference evidence="11 12" key="1">
    <citation type="submission" date="2019-12" db="EMBL/GenBank/DDBJ databases">
        <authorList>
            <person name="Alioto T."/>
            <person name="Alioto T."/>
            <person name="Gomez Garrido J."/>
        </authorList>
    </citation>
    <scope>NUCLEOTIDE SEQUENCE [LARGE SCALE GENOMIC DNA]</scope>
</reference>
<dbReference type="PRINTS" id="PR00367">
    <property type="entry name" value="ETHRSPELEMNT"/>
</dbReference>
<evidence type="ECO:0000256" key="3">
    <source>
        <dbReference type="ARBA" id="ARBA00023015"/>
    </source>
</evidence>
<evidence type="ECO:0000256" key="4">
    <source>
        <dbReference type="ARBA" id="ARBA00023125"/>
    </source>
</evidence>
<dbReference type="CDD" id="cd00018">
    <property type="entry name" value="AP2"/>
    <property type="match status" value="1"/>
</dbReference>
<protein>
    <submittedName>
        <fullName evidence="11">Ethylene-responsive transcription factor ERF039-like</fullName>
    </submittedName>
</protein>
<keyword evidence="5" id="KW-0010">Activator</keyword>
<keyword evidence="4" id="KW-0238">DNA-binding</keyword>